<evidence type="ECO:0000259" key="12">
    <source>
        <dbReference type="PROSITE" id="PS52039"/>
    </source>
</evidence>
<dbReference type="GO" id="GO:0008270">
    <property type="term" value="F:zinc ion binding"/>
    <property type="evidence" value="ECO:0007669"/>
    <property type="project" value="UniProtKB-KW"/>
</dbReference>
<organism evidence="13 14">
    <name type="scientific">Candidatus Brennerbacteria bacterium CG_4_8_14_3_um_filter_43_14</name>
    <dbReference type="NCBI Taxonomy" id="1974521"/>
    <lineage>
        <taxon>Bacteria</taxon>
        <taxon>Candidatus Brenneribacteriota</taxon>
    </lineage>
</organism>
<evidence type="ECO:0000256" key="6">
    <source>
        <dbReference type="ARBA" id="ARBA00022842"/>
    </source>
</evidence>
<dbReference type="InterPro" id="IPR006171">
    <property type="entry name" value="TOPRIM_dom"/>
</dbReference>
<keyword evidence="3" id="KW-0479">Metal-binding</keyword>
<dbReference type="InterPro" id="IPR000380">
    <property type="entry name" value="Topo_IA"/>
</dbReference>
<evidence type="ECO:0000256" key="4">
    <source>
        <dbReference type="ARBA" id="ARBA00022771"/>
    </source>
</evidence>
<feature type="site" description="Interaction with DNA" evidence="10">
    <location>
        <position position="333"/>
    </location>
</feature>
<evidence type="ECO:0000259" key="11">
    <source>
        <dbReference type="PROSITE" id="PS50880"/>
    </source>
</evidence>
<dbReference type="SUPFAM" id="SSF57783">
    <property type="entry name" value="Zinc beta-ribbon"/>
    <property type="match status" value="1"/>
</dbReference>
<evidence type="ECO:0000256" key="2">
    <source>
        <dbReference type="ARBA" id="ARBA00009446"/>
    </source>
</evidence>
<dbReference type="SMART" id="SM00493">
    <property type="entry name" value="TOPRIM"/>
    <property type="match status" value="1"/>
</dbReference>
<evidence type="ECO:0000256" key="1">
    <source>
        <dbReference type="ARBA" id="ARBA00000213"/>
    </source>
</evidence>
<dbReference type="PROSITE" id="PS00396">
    <property type="entry name" value="TOPO_IA_1"/>
    <property type="match status" value="1"/>
</dbReference>
<evidence type="ECO:0000256" key="7">
    <source>
        <dbReference type="ARBA" id="ARBA00023029"/>
    </source>
</evidence>
<keyword evidence="7 10" id="KW-0799">Topoisomerase</keyword>
<comment type="caution">
    <text evidence="13">The sequence shown here is derived from an EMBL/GenBank/DDBJ whole genome shotgun (WGS) entry which is preliminary data.</text>
</comment>
<name>A0A2H9N6V8_9BACT</name>
<evidence type="ECO:0000256" key="5">
    <source>
        <dbReference type="ARBA" id="ARBA00022833"/>
    </source>
</evidence>
<dbReference type="InterPro" id="IPR023406">
    <property type="entry name" value="Topo_IA_AS"/>
</dbReference>
<feature type="domain" description="Topo IA-type catalytic" evidence="12">
    <location>
        <begin position="159"/>
        <end position="592"/>
    </location>
</feature>
<dbReference type="InterPro" id="IPR003602">
    <property type="entry name" value="Topo_IA_DNA-bd_dom"/>
</dbReference>
<dbReference type="NCBIfam" id="TIGR01051">
    <property type="entry name" value="topA_bact"/>
    <property type="match status" value="1"/>
</dbReference>
<dbReference type="GO" id="GO:0003677">
    <property type="term" value="F:DNA binding"/>
    <property type="evidence" value="ECO:0007669"/>
    <property type="project" value="UniProtKB-KW"/>
</dbReference>
<evidence type="ECO:0000313" key="14">
    <source>
        <dbReference type="Proteomes" id="UP000236842"/>
    </source>
</evidence>
<feature type="site" description="Interaction with DNA" evidence="10">
    <location>
        <position position="178"/>
    </location>
</feature>
<dbReference type="GO" id="GO:0005694">
    <property type="term" value="C:chromosome"/>
    <property type="evidence" value="ECO:0007669"/>
    <property type="project" value="InterPro"/>
</dbReference>
<feature type="site" description="Interaction with DNA" evidence="10">
    <location>
        <position position="37"/>
    </location>
</feature>
<accession>A0A2H9N6V8</accession>
<feature type="active site" description="O-(5'-phospho-DNA)-tyrosine intermediate" evidence="10">
    <location>
        <position position="331"/>
    </location>
</feature>
<dbReference type="PRINTS" id="PR00417">
    <property type="entry name" value="PRTPISMRASEI"/>
</dbReference>
<dbReference type="InterPro" id="IPR013826">
    <property type="entry name" value="Topo_IA_cen_sub3"/>
</dbReference>
<dbReference type="SMART" id="SM00436">
    <property type="entry name" value="TOP1Bc"/>
    <property type="match status" value="1"/>
</dbReference>
<feature type="domain" description="Toprim" evidence="11">
    <location>
        <begin position="7"/>
        <end position="143"/>
    </location>
</feature>
<dbReference type="Pfam" id="PF01396">
    <property type="entry name" value="Zn_ribbon_Top1"/>
    <property type="match status" value="2"/>
</dbReference>
<reference evidence="14" key="1">
    <citation type="submission" date="2017-09" db="EMBL/GenBank/DDBJ databases">
        <title>Depth-based differentiation of microbial function through sediment-hosted aquifers and enrichment of novel symbionts in the deep terrestrial subsurface.</title>
        <authorList>
            <person name="Probst A.J."/>
            <person name="Ladd B."/>
            <person name="Jarett J.K."/>
            <person name="Geller-Mcgrath D.E."/>
            <person name="Sieber C.M.K."/>
            <person name="Emerson J.B."/>
            <person name="Anantharaman K."/>
            <person name="Thomas B.C."/>
            <person name="Malmstrom R."/>
            <person name="Stieglmeier M."/>
            <person name="Klingl A."/>
            <person name="Woyke T."/>
            <person name="Ryan C.M."/>
            <person name="Banfield J.F."/>
        </authorList>
    </citation>
    <scope>NUCLEOTIDE SEQUENCE [LARGE SCALE GENOMIC DNA]</scope>
</reference>
<dbReference type="EMBL" id="PFIJ01000019">
    <property type="protein sequence ID" value="PIX29101.1"/>
    <property type="molecule type" value="Genomic_DNA"/>
</dbReference>
<dbReference type="Proteomes" id="UP000236842">
    <property type="component" value="Unassembled WGS sequence"/>
</dbReference>
<feature type="site" description="Interaction with DNA" evidence="10">
    <location>
        <position position="522"/>
    </location>
</feature>
<proteinExistence type="inferred from homology"/>
<feature type="site" description="Interaction with DNA" evidence="10">
    <location>
        <position position="169"/>
    </location>
</feature>
<dbReference type="InterPro" id="IPR013825">
    <property type="entry name" value="Topo_IA_cen_sub2"/>
</dbReference>
<dbReference type="Gene3D" id="3.30.65.10">
    <property type="entry name" value="Bacterial Topoisomerase I, domain 1"/>
    <property type="match status" value="2"/>
</dbReference>
<comment type="function">
    <text evidence="10">Releases the supercoiling and torsional tension of DNA, which is introduced during the DNA replication and transcription, by transiently cleaving and rejoining one strand of the DNA duplex. Introduces a single-strand break via transesterification at a target site in duplex DNA. The scissile phosphodiester is attacked by the catalytic tyrosine of the enzyme, resulting in the formation of a DNA-(5'-phosphotyrosyl)-enzyme intermediate and the expulsion of a 3'-OH DNA strand. The free DNA strand then undergoes passage around the unbroken strand, thus removing DNA supercoils. Finally, in the religation step, the DNA 3'-OH attacks the covalent intermediate to expel the active-site tyrosine and restore the DNA phosphodiester backbone.</text>
</comment>
<dbReference type="GO" id="GO:0003917">
    <property type="term" value="F:DNA topoisomerase type I (single strand cut, ATP-independent) activity"/>
    <property type="evidence" value="ECO:0007669"/>
    <property type="project" value="UniProtKB-UniRule"/>
</dbReference>
<dbReference type="PROSITE" id="PS50880">
    <property type="entry name" value="TOPRIM"/>
    <property type="match status" value="1"/>
</dbReference>
<dbReference type="CDD" id="cd03363">
    <property type="entry name" value="TOPRIM_TopoIA_TopoI"/>
    <property type="match status" value="1"/>
</dbReference>
<feature type="region of interest" description="Interaction with DNA" evidence="10">
    <location>
        <begin position="193"/>
        <end position="198"/>
    </location>
</feature>
<keyword evidence="8 10" id="KW-0238">DNA-binding</keyword>
<dbReference type="PANTHER" id="PTHR42785:SF1">
    <property type="entry name" value="DNA TOPOISOMERASE"/>
    <property type="match status" value="1"/>
</dbReference>
<dbReference type="Pfam" id="PF01131">
    <property type="entry name" value="Topoisom_bac"/>
    <property type="match status" value="1"/>
</dbReference>
<comment type="subunit">
    <text evidence="10">Monomer.</text>
</comment>
<dbReference type="Gene3D" id="1.10.290.10">
    <property type="entry name" value="Topoisomerase I, domain 4"/>
    <property type="match status" value="1"/>
</dbReference>
<dbReference type="AlphaFoldDB" id="A0A2H9N6V8"/>
<evidence type="ECO:0000256" key="9">
    <source>
        <dbReference type="ARBA" id="ARBA00023235"/>
    </source>
</evidence>
<dbReference type="InterPro" id="IPR005733">
    <property type="entry name" value="TopoI_bac-type"/>
</dbReference>
<dbReference type="Gene3D" id="1.10.460.10">
    <property type="entry name" value="Topoisomerase I, domain 2"/>
    <property type="match status" value="1"/>
</dbReference>
<dbReference type="HAMAP" id="MF_00952">
    <property type="entry name" value="Topoisom_1_prok"/>
    <property type="match status" value="1"/>
</dbReference>
<evidence type="ECO:0000256" key="3">
    <source>
        <dbReference type="ARBA" id="ARBA00022723"/>
    </source>
</evidence>
<dbReference type="InterPro" id="IPR028612">
    <property type="entry name" value="Topoisom_1_IA"/>
</dbReference>
<keyword evidence="4" id="KW-0863">Zinc-finger</keyword>
<sequence>MPAKNKTSLIIVESPTKARTISSFLGKGYTVLSSYGHVRDLPTNKFDPKTRFGIDINNNFEPQYVIPAKAKENLSRLQKAAKKAGAIILASDEDREGESIAWHLIQALNLETWNMKHEIEDKKHVSSSKFYAPRVERIVFHEITKPAIEQALTHPRSINMDLVNAQQARRVLDRLAGYELSQFLWHKIKYGLSAGRVQSAALRLLCEREQQINAFKQTQYYTISAKLQKLQKTKPKLQIPNEFTAELNRINNEPITEPGILEKQKADDIVTDLTRADFSVAGVAKKNVARSPLAPFTTSTLQQDAWNKLHCSSKQTMLLAQQLYEQGLITYMRTDSTSLSYGSVVKARKLISEQFGTAYVPETFITYKTRSRMAQEAHEAIRPTDPFQTPETFRAQGDAKQHKLYALIWSRFIACQMAKAILAQTSVTICAQSQKNAYELKTNGQYVVFDGFLRVWKINQKETILPDLAKNDQLKATAVTAEEHFTQPPARYNDASLVKTLEQLGIGRPSTYASIMNTIINRMYVERTAARSLQPTPLGILVNDLVVTHFYDIVDYQFTAQIEQDFDTIAQGKKIWHEVIKAFYEPFHKNIELKEKQVSRREATERPSEQVCDKCGHPMVVKWGKYGQFLACSNYPACSNIKKIAQPKTELDMPCPVCGSIQGGKVVVRKTKARKRIFYGCSRWPTCNFASWKKPEEQNEEKMTK</sequence>
<dbReference type="GO" id="GO:0006265">
    <property type="term" value="P:DNA topological change"/>
    <property type="evidence" value="ECO:0007669"/>
    <property type="project" value="UniProtKB-UniRule"/>
</dbReference>
<dbReference type="SMART" id="SM00437">
    <property type="entry name" value="TOP1Ac"/>
    <property type="match status" value="1"/>
</dbReference>
<dbReference type="Gene3D" id="3.40.50.140">
    <property type="match status" value="1"/>
</dbReference>
<dbReference type="SUPFAM" id="SSF56712">
    <property type="entry name" value="Prokaryotic type I DNA topoisomerase"/>
    <property type="match status" value="1"/>
</dbReference>
<keyword evidence="6" id="KW-0460">Magnesium</keyword>
<protein>
    <recommendedName>
        <fullName evidence="10">DNA topoisomerase 1</fullName>
        <ecNumber evidence="10">5.6.2.1</ecNumber>
    </recommendedName>
    <alternativeName>
        <fullName evidence="10">DNA topoisomerase I</fullName>
    </alternativeName>
</protein>
<gene>
    <name evidence="10" type="primary">topA</name>
    <name evidence="13" type="ORF">COZ64_01025</name>
</gene>
<dbReference type="PANTHER" id="PTHR42785">
    <property type="entry name" value="DNA TOPOISOMERASE, TYPE IA, CORE"/>
    <property type="match status" value="1"/>
</dbReference>
<dbReference type="InterPro" id="IPR034149">
    <property type="entry name" value="TOPRIM_TopoI"/>
</dbReference>
<dbReference type="InterPro" id="IPR013824">
    <property type="entry name" value="Topo_IA_cen_sub1"/>
</dbReference>
<comment type="catalytic activity">
    <reaction evidence="1 10">
        <text>ATP-independent breakage of single-stranded DNA, followed by passage and rejoining.</text>
        <dbReference type="EC" id="5.6.2.1"/>
    </reaction>
</comment>
<dbReference type="InterPro" id="IPR013498">
    <property type="entry name" value="Topo_IA_Znf"/>
</dbReference>
<evidence type="ECO:0000256" key="10">
    <source>
        <dbReference type="HAMAP-Rule" id="MF_00952"/>
    </source>
</evidence>
<dbReference type="EC" id="5.6.2.1" evidence="10"/>
<dbReference type="InterPro" id="IPR023405">
    <property type="entry name" value="Topo_IA_core_domain"/>
</dbReference>
<dbReference type="InterPro" id="IPR003601">
    <property type="entry name" value="Topo_IA_2"/>
</dbReference>
<feature type="site" description="Interaction with DNA" evidence="10">
    <location>
        <position position="173"/>
    </location>
</feature>
<keyword evidence="5" id="KW-0862">Zinc</keyword>
<keyword evidence="9 10" id="KW-0413">Isomerase</keyword>
<feature type="site" description="Interaction with DNA" evidence="10">
    <location>
        <position position="185"/>
    </location>
</feature>
<evidence type="ECO:0000256" key="8">
    <source>
        <dbReference type="ARBA" id="ARBA00023125"/>
    </source>
</evidence>
<comment type="similarity">
    <text evidence="2 10">Belongs to the type IA topoisomerase family.</text>
</comment>
<dbReference type="Pfam" id="PF01751">
    <property type="entry name" value="Toprim"/>
    <property type="match status" value="1"/>
</dbReference>
<feature type="site" description="Interaction with DNA" evidence="10">
    <location>
        <position position="170"/>
    </location>
</feature>
<dbReference type="CDD" id="cd00186">
    <property type="entry name" value="TOP1Ac"/>
    <property type="match status" value="1"/>
</dbReference>
<dbReference type="PROSITE" id="PS52039">
    <property type="entry name" value="TOPO_IA_2"/>
    <property type="match status" value="1"/>
</dbReference>
<evidence type="ECO:0000313" key="13">
    <source>
        <dbReference type="EMBL" id="PIX29101.1"/>
    </source>
</evidence>
<dbReference type="Gene3D" id="2.70.20.10">
    <property type="entry name" value="Topoisomerase I, domain 3"/>
    <property type="match status" value="1"/>
</dbReference>
<dbReference type="InterPro" id="IPR013497">
    <property type="entry name" value="Topo_IA_cen"/>
</dbReference>